<dbReference type="InterPro" id="IPR006115">
    <property type="entry name" value="6PGDH_NADP-bd"/>
</dbReference>
<dbReference type="eggNOG" id="arCOG00247">
    <property type="taxonomic scope" value="Archaea"/>
</dbReference>
<accession>F2L605</accession>
<reference key="2">
    <citation type="submission" date="2011-03" db="EMBL/GenBank/DDBJ databases">
        <title>Complete genome sequence of the thermoacidophilic crenarchaeon Thermoproteus uzoniensis 768-20.</title>
        <authorList>
            <person name="Mardanov A.V."/>
            <person name="Gumerov V.M."/>
            <person name="Beletsky A.V."/>
            <person name="Prokofeva M.I."/>
            <person name="Bonch-Osmolovskaya E.A."/>
            <person name="Ravin N.V."/>
            <person name="Skryabin K.G."/>
        </authorList>
    </citation>
    <scope>NUCLEOTIDE SEQUENCE</scope>
    <source>
        <strain>768-20</strain>
    </source>
</reference>
<evidence type="ECO:0000313" key="5">
    <source>
        <dbReference type="EMBL" id="AEA12450.1"/>
    </source>
</evidence>
<dbReference type="HOGENOM" id="CLU_035117_1_1_2"/>
<gene>
    <name evidence="5" type="ordered locus">TUZN_0967</name>
</gene>
<keyword evidence="1" id="KW-0560">Oxidoreductase</keyword>
<dbReference type="Proteomes" id="UP000008138">
    <property type="component" value="Chromosome"/>
</dbReference>
<feature type="domain" description="6-phosphogluconate dehydrogenase NADP-binding" evidence="3">
    <location>
        <begin position="3"/>
        <end position="145"/>
    </location>
</feature>
<sequence>MRVSVVGLGRMGRGIARNLARKGHEVRGYDVSEEAVKAASVAPCELPKCFEADYVVLALPTGKEVLEVLRSAPATDAVVVDTTTQSLSELRSVLEAARGLKYLTCRVERGPKDAEEGRLVLYVGGPRDLFEKASGFLSQLGEPLYVGTHEQATVLKLVSTALLVANTAALAEAAEILRRFGFDQEAAVSLLSKGGAASAQLNARMPAMLRGQFSVGFSAQQAEAVLRQLQELAEELGVEVLPVMGKVRELLRAAAAAGIGGDDIAELVLYVRSLNVQNPHSPRR</sequence>
<keyword evidence="2" id="KW-0520">NAD</keyword>
<dbReference type="GO" id="GO:0050661">
    <property type="term" value="F:NADP binding"/>
    <property type="evidence" value="ECO:0007669"/>
    <property type="project" value="InterPro"/>
</dbReference>
<dbReference type="InterPro" id="IPR036291">
    <property type="entry name" value="NAD(P)-bd_dom_sf"/>
</dbReference>
<dbReference type="GO" id="GO:0051287">
    <property type="term" value="F:NAD binding"/>
    <property type="evidence" value="ECO:0007669"/>
    <property type="project" value="InterPro"/>
</dbReference>
<keyword evidence="6" id="KW-1185">Reference proteome</keyword>
<dbReference type="SUPFAM" id="SSF48179">
    <property type="entry name" value="6-phosphogluconate dehydrogenase C-terminal domain-like"/>
    <property type="match status" value="1"/>
</dbReference>
<evidence type="ECO:0000313" key="6">
    <source>
        <dbReference type="Proteomes" id="UP000008138"/>
    </source>
</evidence>
<dbReference type="PIRSF" id="PIRSF000103">
    <property type="entry name" value="HIBADH"/>
    <property type="match status" value="1"/>
</dbReference>
<reference evidence="5 6" key="1">
    <citation type="journal article" date="2011" name="J. Bacteriol.">
        <title>Complete genome sequence of the thermoacidophilic crenarchaeon Thermoproteus uzoniensis 768-20.</title>
        <authorList>
            <person name="Mardanov A.V."/>
            <person name="Gumerov V.M."/>
            <person name="Beletsky A.V."/>
            <person name="Prokofeva M.I."/>
            <person name="Bonch-Osmolovskaya E.A."/>
            <person name="Ravin N.V."/>
            <person name="Skryabin K.G."/>
        </authorList>
    </citation>
    <scope>NUCLEOTIDE SEQUENCE [LARGE SCALE GENOMIC DNA]</scope>
    <source>
        <strain evidence="5 6">768-20</strain>
    </source>
</reference>
<proteinExistence type="predicted"/>
<dbReference type="PANTHER" id="PTHR43060:SF15">
    <property type="entry name" value="3-HYDROXYISOBUTYRATE DEHYDROGENASE-LIKE 1, MITOCHONDRIAL-RELATED"/>
    <property type="match status" value="1"/>
</dbReference>
<dbReference type="GeneID" id="10360499"/>
<dbReference type="Pfam" id="PF14833">
    <property type="entry name" value="NAD_binding_11"/>
    <property type="match status" value="1"/>
</dbReference>
<dbReference type="STRING" id="999630.TUZN_0967"/>
<dbReference type="RefSeq" id="WP_013679786.1">
    <property type="nucleotide sequence ID" value="NC_015315.1"/>
</dbReference>
<dbReference type="Pfam" id="PF03446">
    <property type="entry name" value="NAD_binding_2"/>
    <property type="match status" value="1"/>
</dbReference>
<dbReference type="Gene3D" id="3.40.50.720">
    <property type="entry name" value="NAD(P)-binding Rossmann-like Domain"/>
    <property type="match status" value="1"/>
</dbReference>
<evidence type="ECO:0000259" key="4">
    <source>
        <dbReference type="Pfam" id="PF14833"/>
    </source>
</evidence>
<evidence type="ECO:0000259" key="3">
    <source>
        <dbReference type="Pfam" id="PF03446"/>
    </source>
</evidence>
<evidence type="ECO:0000256" key="1">
    <source>
        <dbReference type="ARBA" id="ARBA00023002"/>
    </source>
</evidence>
<dbReference type="GO" id="GO:0016491">
    <property type="term" value="F:oxidoreductase activity"/>
    <property type="evidence" value="ECO:0007669"/>
    <property type="project" value="UniProtKB-KW"/>
</dbReference>
<dbReference type="InterPro" id="IPR008927">
    <property type="entry name" value="6-PGluconate_DH-like_C_sf"/>
</dbReference>
<evidence type="ECO:0000256" key="2">
    <source>
        <dbReference type="ARBA" id="ARBA00023027"/>
    </source>
</evidence>
<dbReference type="AlphaFoldDB" id="F2L605"/>
<name>F2L605_THEU7</name>
<organism evidence="5 6">
    <name type="scientific">Thermoproteus uzoniensis (strain 768-20)</name>
    <dbReference type="NCBI Taxonomy" id="999630"/>
    <lineage>
        <taxon>Archaea</taxon>
        <taxon>Thermoproteota</taxon>
        <taxon>Thermoprotei</taxon>
        <taxon>Thermoproteales</taxon>
        <taxon>Thermoproteaceae</taxon>
        <taxon>Thermoproteus</taxon>
    </lineage>
</organism>
<dbReference type="EMBL" id="CP002590">
    <property type="protein sequence ID" value="AEA12450.1"/>
    <property type="molecule type" value="Genomic_DNA"/>
</dbReference>
<dbReference type="InterPro" id="IPR015815">
    <property type="entry name" value="HIBADH-related"/>
</dbReference>
<dbReference type="Gene3D" id="1.10.1040.10">
    <property type="entry name" value="N-(1-d-carboxylethyl)-l-norvaline Dehydrogenase, domain 2"/>
    <property type="match status" value="1"/>
</dbReference>
<feature type="domain" description="3-hydroxyisobutyrate dehydrogenase-like NAD-binding" evidence="4">
    <location>
        <begin position="152"/>
        <end position="268"/>
    </location>
</feature>
<dbReference type="InterPro" id="IPR013328">
    <property type="entry name" value="6PGD_dom2"/>
</dbReference>
<dbReference type="InterPro" id="IPR029154">
    <property type="entry name" value="HIBADH-like_NADP-bd"/>
</dbReference>
<dbReference type="KEGG" id="tuz:TUZN_0967"/>
<protein>
    <submittedName>
        <fullName evidence="5">6-phosphogluconate dehydrogenase NAD-binding protein</fullName>
    </submittedName>
</protein>
<dbReference type="OrthoDB" id="23890at2157"/>
<dbReference type="SUPFAM" id="SSF51735">
    <property type="entry name" value="NAD(P)-binding Rossmann-fold domains"/>
    <property type="match status" value="1"/>
</dbReference>
<dbReference type="PANTHER" id="PTHR43060">
    <property type="entry name" value="3-HYDROXYISOBUTYRATE DEHYDROGENASE-LIKE 1, MITOCHONDRIAL-RELATED"/>
    <property type="match status" value="1"/>
</dbReference>